<evidence type="ECO:0000313" key="9">
    <source>
        <dbReference type="Proteomes" id="UP000189670"/>
    </source>
</evidence>
<dbReference type="GO" id="GO:0160148">
    <property type="term" value="F:tRNA pseudouridine(55) synthase activity"/>
    <property type="evidence" value="ECO:0007669"/>
    <property type="project" value="UniProtKB-EC"/>
</dbReference>
<evidence type="ECO:0000313" key="8">
    <source>
        <dbReference type="EMBL" id="ETR72110.1"/>
    </source>
</evidence>
<evidence type="ECO:0000256" key="5">
    <source>
        <dbReference type="HAMAP-Rule" id="MF_01080"/>
    </source>
</evidence>
<protein>
    <recommendedName>
        <fullName evidence="5">tRNA pseudouridine synthase B</fullName>
        <ecNumber evidence="5">5.4.99.25</ecNumber>
    </recommendedName>
    <alternativeName>
        <fullName evidence="5">tRNA pseudouridine(55) synthase</fullName>
        <shortName evidence="5">Psi55 synthase</shortName>
    </alternativeName>
    <alternativeName>
        <fullName evidence="5">tRNA pseudouridylate synthase</fullName>
    </alternativeName>
    <alternativeName>
        <fullName evidence="5">tRNA-uridine isomerase</fullName>
    </alternativeName>
</protein>
<dbReference type="Pfam" id="PF01509">
    <property type="entry name" value="TruB_N"/>
    <property type="match status" value="1"/>
</dbReference>
<keyword evidence="3 5" id="KW-0819">tRNA processing</keyword>
<dbReference type="GO" id="GO:0003723">
    <property type="term" value="F:RNA binding"/>
    <property type="evidence" value="ECO:0007669"/>
    <property type="project" value="InterPro"/>
</dbReference>
<dbReference type="SUPFAM" id="SSF55120">
    <property type="entry name" value="Pseudouridine synthase"/>
    <property type="match status" value="1"/>
</dbReference>
<comment type="function">
    <text evidence="5">Responsible for synthesis of pseudouridine from uracil-55 in the psi GC loop of transfer RNAs.</text>
</comment>
<dbReference type="Gene3D" id="3.30.2350.10">
    <property type="entry name" value="Pseudouridine synthase"/>
    <property type="match status" value="1"/>
</dbReference>
<evidence type="ECO:0000256" key="3">
    <source>
        <dbReference type="ARBA" id="ARBA00022694"/>
    </source>
</evidence>
<dbReference type="EC" id="5.4.99.25" evidence="5"/>
<dbReference type="InterPro" id="IPR032819">
    <property type="entry name" value="TruB_C"/>
</dbReference>
<evidence type="ECO:0000256" key="1">
    <source>
        <dbReference type="ARBA" id="ARBA00000385"/>
    </source>
</evidence>
<dbReference type="CDD" id="cd02573">
    <property type="entry name" value="PseudoU_synth_EcTruB"/>
    <property type="match status" value="1"/>
</dbReference>
<dbReference type="InterPro" id="IPR020103">
    <property type="entry name" value="PsdUridine_synth_cat_dom_sf"/>
</dbReference>
<proteinExistence type="inferred from homology"/>
<organism evidence="8 9">
    <name type="scientific">Candidatus Magnetoglobus multicellularis str. Araruama</name>
    <dbReference type="NCBI Taxonomy" id="890399"/>
    <lineage>
        <taxon>Bacteria</taxon>
        <taxon>Pseudomonadati</taxon>
        <taxon>Thermodesulfobacteriota</taxon>
        <taxon>Desulfobacteria</taxon>
        <taxon>Desulfobacterales</taxon>
        <taxon>Desulfobacteraceae</taxon>
        <taxon>Candidatus Magnetoglobus</taxon>
    </lineage>
</organism>
<dbReference type="PANTHER" id="PTHR13767">
    <property type="entry name" value="TRNA-PSEUDOURIDINE SYNTHASE"/>
    <property type="match status" value="1"/>
</dbReference>
<comment type="similarity">
    <text evidence="2 5">Belongs to the pseudouridine synthase TruB family. Type 1 subfamily.</text>
</comment>
<feature type="domain" description="tRNA pseudouridylate synthase B C-terminal" evidence="7">
    <location>
        <begin position="183"/>
        <end position="240"/>
    </location>
</feature>
<dbReference type="GO" id="GO:0031119">
    <property type="term" value="P:tRNA pseudouridine synthesis"/>
    <property type="evidence" value="ECO:0007669"/>
    <property type="project" value="UniProtKB-UniRule"/>
</dbReference>
<evidence type="ECO:0000256" key="4">
    <source>
        <dbReference type="ARBA" id="ARBA00023235"/>
    </source>
</evidence>
<evidence type="ECO:0000259" key="7">
    <source>
        <dbReference type="Pfam" id="PF16198"/>
    </source>
</evidence>
<dbReference type="InterPro" id="IPR002501">
    <property type="entry name" value="PsdUridine_synth_N"/>
</dbReference>
<dbReference type="GO" id="GO:1990481">
    <property type="term" value="P:mRNA pseudouridine synthesis"/>
    <property type="evidence" value="ECO:0007669"/>
    <property type="project" value="TreeGrafter"/>
</dbReference>
<comment type="caution">
    <text evidence="8">The sequence shown here is derived from an EMBL/GenBank/DDBJ whole genome shotgun (WGS) entry which is preliminary data.</text>
</comment>
<comment type="catalytic activity">
    <reaction evidence="1 5">
        <text>uridine(55) in tRNA = pseudouridine(55) in tRNA</text>
        <dbReference type="Rhea" id="RHEA:42532"/>
        <dbReference type="Rhea" id="RHEA-COMP:10101"/>
        <dbReference type="Rhea" id="RHEA-COMP:10102"/>
        <dbReference type="ChEBI" id="CHEBI:65314"/>
        <dbReference type="ChEBI" id="CHEBI:65315"/>
        <dbReference type="EC" id="5.4.99.25"/>
    </reaction>
</comment>
<dbReference type="InterPro" id="IPR014780">
    <property type="entry name" value="tRNA_psdUridine_synth_TruB"/>
</dbReference>
<reference evidence="9" key="1">
    <citation type="submission" date="2012-11" db="EMBL/GenBank/DDBJ databases">
        <authorList>
            <person name="Lucero-Rivera Y.E."/>
            <person name="Tovar-Ramirez D."/>
        </authorList>
    </citation>
    <scope>NUCLEOTIDE SEQUENCE [LARGE SCALE GENOMIC DNA]</scope>
    <source>
        <strain evidence="9">Araruama</strain>
    </source>
</reference>
<dbReference type="HAMAP" id="MF_01080">
    <property type="entry name" value="TruB_bact"/>
    <property type="match status" value="1"/>
</dbReference>
<gene>
    <name evidence="5 8" type="primary">truB</name>
    <name evidence="8" type="ORF">OMM_07707</name>
</gene>
<dbReference type="AlphaFoldDB" id="A0A1V1PBD0"/>
<dbReference type="PANTHER" id="PTHR13767:SF2">
    <property type="entry name" value="PSEUDOURIDYLATE SYNTHASE TRUB1"/>
    <property type="match status" value="1"/>
</dbReference>
<dbReference type="NCBIfam" id="TIGR00431">
    <property type="entry name" value="TruB"/>
    <property type="match status" value="1"/>
</dbReference>
<accession>A0A1V1PBD0</accession>
<feature type="active site" description="Nucleophile" evidence="5">
    <location>
        <position position="50"/>
    </location>
</feature>
<evidence type="ECO:0000259" key="6">
    <source>
        <dbReference type="Pfam" id="PF01509"/>
    </source>
</evidence>
<dbReference type="EMBL" id="ATBP01000182">
    <property type="protein sequence ID" value="ETR72110.1"/>
    <property type="molecule type" value="Genomic_DNA"/>
</dbReference>
<keyword evidence="4 5" id="KW-0413">Isomerase</keyword>
<sequence length="311" mass="34682">MQQKPKNFDPDVPSGILLINKPEGQTSAQVVAKVKRTLNAKKVGHTGTLDPFATGLVICCINQATKLAQFFLKGDKTYEGVLHLGIDTNTQDKTGEIISQKEPHCNETEISAAFRSFLGQIEQIPPAFSALKHRGVPLYQWARKGCPVQKPPRKVHIYDLTIQTIALPDVYFTVKCSSGTYVRTLCADIGKTLKCGGHLKELCRIDSCGYSIDHSLTYEQMAQETMNMLKSRIVPIADALKKVPKLIAPPAMERQIKNGGRLFRNHFSQEILKQGNILKIVTPDNMLLAVIQWHEESNECKIIRFGLSDNK</sequence>
<name>A0A1V1PBD0_9BACT</name>
<evidence type="ECO:0000256" key="2">
    <source>
        <dbReference type="ARBA" id="ARBA00005642"/>
    </source>
</evidence>
<feature type="domain" description="Pseudouridine synthase II N-terminal" evidence="6">
    <location>
        <begin position="35"/>
        <end position="182"/>
    </location>
</feature>
<dbReference type="Pfam" id="PF16198">
    <property type="entry name" value="TruB_C_2"/>
    <property type="match status" value="1"/>
</dbReference>
<dbReference type="Proteomes" id="UP000189670">
    <property type="component" value="Unassembled WGS sequence"/>
</dbReference>